<dbReference type="AlphaFoldDB" id="A0A3B4B6C1"/>
<feature type="region of interest" description="Disordered" evidence="1">
    <location>
        <begin position="78"/>
        <end position="99"/>
    </location>
</feature>
<protein>
    <recommendedName>
        <fullName evidence="2">Serine/threonine-protein kinase SMG1 N-terminal domain-containing protein</fullName>
    </recommendedName>
</protein>
<evidence type="ECO:0000313" key="3">
    <source>
        <dbReference type="Ensembl" id="ENSPMGP00000024099.1"/>
    </source>
</evidence>
<reference evidence="3" key="1">
    <citation type="submission" date="2025-08" db="UniProtKB">
        <authorList>
            <consortium name="Ensembl"/>
        </authorList>
    </citation>
    <scope>IDENTIFICATION</scope>
</reference>
<accession>A0A3B4B6C1</accession>
<dbReference type="Gene3D" id="1.25.10.10">
    <property type="entry name" value="Leucine-rich Repeat Variant"/>
    <property type="match status" value="1"/>
</dbReference>
<dbReference type="STRING" id="409849.ENSPMGP00000024099"/>
<dbReference type="InterPro" id="IPR011989">
    <property type="entry name" value="ARM-like"/>
</dbReference>
<dbReference type="Proteomes" id="UP000261520">
    <property type="component" value="Unplaced"/>
</dbReference>
<evidence type="ECO:0000256" key="1">
    <source>
        <dbReference type="SAM" id="MobiDB-lite"/>
    </source>
</evidence>
<dbReference type="InterPro" id="IPR035175">
    <property type="entry name" value="SMG1_N"/>
</dbReference>
<dbReference type="SUPFAM" id="SSF48371">
    <property type="entry name" value="ARM repeat"/>
    <property type="match status" value="1"/>
</dbReference>
<organism evidence="3 4">
    <name type="scientific">Periophthalmus magnuspinnatus</name>
    <dbReference type="NCBI Taxonomy" id="409849"/>
    <lineage>
        <taxon>Eukaryota</taxon>
        <taxon>Metazoa</taxon>
        <taxon>Chordata</taxon>
        <taxon>Craniata</taxon>
        <taxon>Vertebrata</taxon>
        <taxon>Euteleostomi</taxon>
        <taxon>Actinopterygii</taxon>
        <taxon>Neopterygii</taxon>
        <taxon>Teleostei</taxon>
        <taxon>Neoteleostei</taxon>
        <taxon>Acanthomorphata</taxon>
        <taxon>Gobiaria</taxon>
        <taxon>Gobiiformes</taxon>
        <taxon>Gobioidei</taxon>
        <taxon>Gobiidae</taxon>
        <taxon>Oxudercinae</taxon>
        <taxon>Periophthalmus</taxon>
    </lineage>
</organism>
<evidence type="ECO:0000259" key="2">
    <source>
        <dbReference type="Pfam" id="PF17229"/>
    </source>
</evidence>
<dbReference type="GO" id="GO:0004674">
    <property type="term" value="F:protein serine/threonine kinase activity"/>
    <property type="evidence" value="ECO:0007669"/>
    <property type="project" value="InterPro"/>
</dbReference>
<dbReference type="Ensembl" id="ENSPMGT00000025676.1">
    <property type="protein sequence ID" value="ENSPMGP00000024099.1"/>
    <property type="gene ID" value="ENSPMGG00000019487.1"/>
</dbReference>
<dbReference type="Pfam" id="PF15785">
    <property type="entry name" value="SMG1"/>
    <property type="match status" value="1"/>
</dbReference>
<name>A0A3B4B6C1_9GOBI</name>
<dbReference type="InterPro" id="IPR031559">
    <property type="entry name" value="SMG1"/>
</dbReference>
<proteinExistence type="predicted"/>
<keyword evidence="4" id="KW-1185">Reference proteome</keyword>
<reference evidence="3" key="2">
    <citation type="submission" date="2025-09" db="UniProtKB">
        <authorList>
            <consortium name="Ensembl"/>
        </authorList>
    </citation>
    <scope>IDENTIFICATION</scope>
</reference>
<dbReference type="GO" id="GO:0000184">
    <property type="term" value="P:nuclear-transcribed mRNA catabolic process, nonsense-mediated decay"/>
    <property type="evidence" value="ECO:0007669"/>
    <property type="project" value="InterPro"/>
</dbReference>
<dbReference type="InterPro" id="IPR016024">
    <property type="entry name" value="ARM-type_fold"/>
</dbReference>
<feature type="region of interest" description="Disordered" evidence="1">
    <location>
        <begin position="1"/>
        <end position="65"/>
    </location>
</feature>
<feature type="domain" description="Serine/threonine-protein kinase SMG1 N-terminal" evidence="2">
    <location>
        <begin position="40"/>
        <end position="109"/>
    </location>
</feature>
<dbReference type="Pfam" id="PF17229">
    <property type="entry name" value="SMG1_N"/>
    <property type="match status" value="1"/>
</dbReference>
<evidence type="ECO:0000313" key="4">
    <source>
        <dbReference type="Proteomes" id="UP000261520"/>
    </source>
</evidence>
<sequence>MSRKAPGSRLSGAHRLQPHWNDWQPRSSPLRALCPRPDGLDPAVSSDACAAPDKREDGGYGAGYAGDTTADWKSLGQELRPNDVTPDSTPFQHGSRALATKDMRKSQDRAMAHSDEARLSNLLRRVSREDDRDRRLATLKQLKDFISHSESKTTLGKQLDNILSTLNDILNESSKLLWELRQDAASCLGLLCTVLSYEAERIFKWLFVKFSSSTRDEVRLLYLVAVQRALEAAGERKAFSHVMQMVMNNLQSILENVDTPELLCQSVRCILQVARCYPHVFSTNFRDTVDILVGWHIDHTQRQSLTQQVSSWLQSLEQFWVADLTFSTTLLGQFLEDMEAYAEDLSHVGSMEVVDEDIPPPSVSLPKLAALLRVFSSVVRSIGERFTPARGPPITEAYVTDVLTRVLACVRTAKQVQFCESVLTAGNECVGVLLASVEPCGSLMDAVLAYGLDQLSCCRTCGSDFNLTVLSLLTLIVEQVNTKLPASYVEKLLAPDSLLLELRFHRENEVMSAVHGVYQALLSLKNIPTLEAAYKLVLGEMACALCSLQSSLEPAYNTLNPDSPAQNLHHPAFSSLSLPPEKAQFTVIFNLSTLTTIGNTKNSLIGMWALSPTVFALLSHDLLLVHSELAVFYPAVQYAVLYTLYSHCTRHDHFISSSLSSSSPSLFDGAVISTVTTATKKHFSTVLNLLGALLVKEHLYAESRRLLLTWAQEVCVLMRKCDTYSPLFSLPSFTRFLHMCYHLCVSFKQLQDQPLIWE</sequence>